<evidence type="ECO:0000313" key="6">
    <source>
        <dbReference type="Proteomes" id="UP000006695"/>
    </source>
</evidence>
<dbReference type="RefSeq" id="WP_011939608.1">
    <property type="nucleotide sequence ID" value="NC_009483.1"/>
</dbReference>
<evidence type="ECO:0000256" key="1">
    <source>
        <dbReference type="ARBA" id="ARBA00022737"/>
    </source>
</evidence>
<evidence type="ECO:0000256" key="2">
    <source>
        <dbReference type="PROSITE-ProRule" id="PRU00504"/>
    </source>
</evidence>
<dbReference type="Gene3D" id="2.120.10.30">
    <property type="entry name" value="TolB, C-terminal domain"/>
    <property type="match status" value="2"/>
</dbReference>
<gene>
    <name evidence="5" type="ordered locus">Gura_2758</name>
</gene>
<dbReference type="GO" id="GO:0008270">
    <property type="term" value="F:zinc ion binding"/>
    <property type="evidence" value="ECO:0007669"/>
    <property type="project" value="UniProtKB-KW"/>
</dbReference>
<dbReference type="PANTHER" id="PTHR24104:SF25">
    <property type="entry name" value="PROTEIN LIN-41"/>
    <property type="match status" value="1"/>
</dbReference>
<sequence length="396" mass="43235">MLTFVYNTSVFREKLRFLFVFPFLASALSGCAGSKAATGPVFFPPAPNPPRVQYLMKISDSQDIEDKKSSFSLFVQKSLEGDTVKPIKKPYGVTTRNGKIYICDVGGATVSIIDPPRKTFEYLKGNFSVGKLKKPINIAVDGEGAMYIADIERKEILVYDAAGNFKNAFGKELDMKPTDVAVDGKYLYVVDIGHSEVKVLDSKTGKLLDRIGKGSEQSEGLALPTNFAVDGKGFIYVTNTMTGKVMKFDRDGHLLLSFGKLGDGFGQFGRPKGVAVDDAGRIYVADSAHQNVQIFNDKGRLLMFFGDPGTAPEGTMNLPSSVAVSRDNLDYFQKFADPSFQLENVIFVINQYGPNKVAVYGLGQQKSALDDVKVVQEGSDGTKELQKKAEAGQEKK</sequence>
<evidence type="ECO:0000256" key="3">
    <source>
        <dbReference type="SAM" id="MobiDB-lite"/>
    </source>
</evidence>
<feature type="region of interest" description="Disordered" evidence="3">
    <location>
        <begin position="377"/>
        <end position="396"/>
    </location>
</feature>
<dbReference type="InterPro" id="IPR001258">
    <property type="entry name" value="NHL_repeat"/>
</dbReference>
<dbReference type="PROSITE" id="PS51125">
    <property type="entry name" value="NHL"/>
    <property type="match status" value="1"/>
</dbReference>
<protein>
    <submittedName>
        <fullName evidence="5">NHL repeat containing protein</fullName>
    </submittedName>
</protein>
<dbReference type="HOGENOM" id="CLU_008645_8_0_7"/>
<keyword evidence="1" id="KW-0677">Repeat</keyword>
<dbReference type="EMBL" id="CP000698">
    <property type="protein sequence ID" value="ABQ26932.1"/>
    <property type="molecule type" value="Genomic_DNA"/>
</dbReference>
<feature type="repeat" description="NHL" evidence="2">
    <location>
        <begin position="255"/>
        <end position="298"/>
    </location>
</feature>
<keyword evidence="4" id="KW-0732">Signal</keyword>
<name>A5G564_GEOUR</name>
<accession>A5G564</accession>
<dbReference type="SUPFAM" id="SSF101898">
    <property type="entry name" value="NHL repeat"/>
    <property type="match status" value="1"/>
</dbReference>
<feature type="signal peptide" evidence="4">
    <location>
        <begin position="1"/>
        <end position="32"/>
    </location>
</feature>
<feature type="chain" id="PRO_5002681458" evidence="4">
    <location>
        <begin position="33"/>
        <end position="396"/>
    </location>
</feature>
<evidence type="ECO:0000313" key="5">
    <source>
        <dbReference type="EMBL" id="ABQ26932.1"/>
    </source>
</evidence>
<dbReference type="STRING" id="351605.Gura_2758"/>
<dbReference type="Proteomes" id="UP000006695">
    <property type="component" value="Chromosome"/>
</dbReference>
<dbReference type="KEGG" id="gur:Gura_2758"/>
<dbReference type="Pfam" id="PF01436">
    <property type="entry name" value="NHL"/>
    <property type="match status" value="1"/>
</dbReference>
<dbReference type="OrthoDB" id="9774579at2"/>
<organism evidence="5 6">
    <name type="scientific">Geotalea uraniireducens (strain Rf4)</name>
    <name type="common">Geobacter uraniireducens</name>
    <dbReference type="NCBI Taxonomy" id="351605"/>
    <lineage>
        <taxon>Bacteria</taxon>
        <taxon>Pseudomonadati</taxon>
        <taxon>Thermodesulfobacteriota</taxon>
        <taxon>Desulfuromonadia</taxon>
        <taxon>Geobacterales</taxon>
        <taxon>Geobacteraceae</taxon>
        <taxon>Geotalea</taxon>
    </lineage>
</organism>
<keyword evidence="6" id="KW-1185">Reference proteome</keyword>
<dbReference type="AlphaFoldDB" id="A5G564"/>
<dbReference type="PANTHER" id="PTHR24104">
    <property type="entry name" value="E3 UBIQUITIN-PROTEIN LIGASE NHLRC1-RELATED"/>
    <property type="match status" value="1"/>
</dbReference>
<dbReference type="InterPro" id="IPR050952">
    <property type="entry name" value="TRIM-NHL_E3_ligases"/>
</dbReference>
<reference evidence="5 6" key="1">
    <citation type="submission" date="2007-05" db="EMBL/GenBank/DDBJ databases">
        <title>Complete sequence of Geobacter uraniireducens Rf4.</title>
        <authorList>
            <consortium name="US DOE Joint Genome Institute"/>
            <person name="Copeland A."/>
            <person name="Lucas S."/>
            <person name="Lapidus A."/>
            <person name="Barry K."/>
            <person name="Detter J.C."/>
            <person name="Glavina del Rio T."/>
            <person name="Hammon N."/>
            <person name="Israni S."/>
            <person name="Dalin E."/>
            <person name="Tice H."/>
            <person name="Pitluck S."/>
            <person name="Chertkov O."/>
            <person name="Brettin T."/>
            <person name="Bruce D."/>
            <person name="Han C."/>
            <person name="Schmutz J."/>
            <person name="Larimer F."/>
            <person name="Land M."/>
            <person name="Hauser L."/>
            <person name="Kyrpides N."/>
            <person name="Mikhailova N."/>
            <person name="Shelobolina E."/>
            <person name="Aklujkar M."/>
            <person name="Lovley D."/>
            <person name="Richardson P."/>
        </authorList>
    </citation>
    <scope>NUCLEOTIDE SEQUENCE [LARGE SCALE GENOMIC DNA]</scope>
    <source>
        <strain evidence="5 6">Rf4</strain>
    </source>
</reference>
<dbReference type="InterPro" id="IPR011042">
    <property type="entry name" value="6-blade_b-propeller_TolB-like"/>
</dbReference>
<evidence type="ECO:0000256" key="4">
    <source>
        <dbReference type="SAM" id="SignalP"/>
    </source>
</evidence>
<proteinExistence type="predicted"/>